<keyword evidence="1 6" id="KW-0597">Phosphoprotein</keyword>
<dbReference type="Gene3D" id="6.10.250.690">
    <property type="match status" value="1"/>
</dbReference>
<dbReference type="Gene3D" id="3.40.50.2300">
    <property type="match status" value="1"/>
</dbReference>
<name>A0ABR6VJV0_9FIRM</name>
<accession>A0ABR6VJV0</accession>
<dbReference type="SUPFAM" id="SSF52172">
    <property type="entry name" value="CheY-like"/>
    <property type="match status" value="1"/>
</dbReference>
<keyword evidence="3" id="KW-0805">Transcription regulation</keyword>
<feature type="domain" description="Response regulatory" evidence="8">
    <location>
        <begin position="2"/>
        <end position="116"/>
    </location>
</feature>
<feature type="DNA-binding region" description="OmpR/PhoB-type" evidence="7">
    <location>
        <begin position="124"/>
        <end position="221"/>
    </location>
</feature>
<evidence type="ECO:0000256" key="2">
    <source>
        <dbReference type="ARBA" id="ARBA00023012"/>
    </source>
</evidence>
<reference evidence="10 11" key="1">
    <citation type="submission" date="2020-08" db="EMBL/GenBank/DDBJ databases">
        <authorList>
            <person name="Liu C."/>
            <person name="Sun Q."/>
        </authorList>
    </citation>
    <scope>NUCLEOTIDE SEQUENCE [LARGE SCALE GENOMIC DNA]</scope>
    <source>
        <strain evidence="10 11">NSJ-59</strain>
    </source>
</reference>
<protein>
    <submittedName>
        <fullName evidence="10">Response regulator transcription factor</fullName>
    </submittedName>
</protein>
<dbReference type="InterPro" id="IPR001867">
    <property type="entry name" value="OmpR/PhoB-type_DNA-bd"/>
</dbReference>
<evidence type="ECO:0000256" key="6">
    <source>
        <dbReference type="PROSITE-ProRule" id="PRU00169"/>
    </source>
</evidence>
<feature type="domain" description="OmpR/PhoB-type" evidence="9">
    <location>
        <begin position="124"/>
        <end position="221"/>
    </location>
</feature>
<feature type="modified residue" description="4-aspartylphosphate" evidence="6">
    <location>
        <position position="51"/>
    </location>
</feature>
<dbReference type="InterPro" id="IPR011006">
    <property type="entry name" value="CheY-like_superfamily"/>
</dbReference>
<dbReference type="Pfam" id="PF00072">
    <property type="entry name" value="Response_reg"/>
    <property type="match status" value="1"/>
</dbReference>
<evidence type="ECO:0000256" key="4">
    <source>
        <dbReference type="ARBA" id="ARBA00023125"/>
    </source>
</evidence>
<dbReference type="InterPro" id="IPR036388">
    <property type="entry name" value="WH-like_DNA-bd_sf"/>
</dbReference>
<dbReference type="PANTHER" id="PTHR48111:SF22">
    <property type="entry name" value="REGULATOR OF RPOS"/>
    <property type="match status" value="1"/>
</dbReference>
<evidence type="ECO:0000313" key="10">
    <source>
        <dbReference type="EMBL" id="MBC3537015.1"/>
    </source>
</evidence>
<dbReference type="Pfam" id="PF00486">
    <property type="entry name" value="Trans_reg_C"/>
    <property type="match status" value="1"/>
</dbReference>
<evidence type="ECO:0000256" key="5">
    <source>
        <dbReference type="ARBA" id="ARBA00023163"/>
    </source>
</evidence>
<evidence type="ECO:0000259" key="8">
    <source>
        <dbReference type="PROSITE" id="PS50110"/>
    </source>
</evidence>
<keyword evidence="5" id="KW-0804">Transcription</keyword>
<evidence type="ECO:0000259" key="9">
    <source>
        <dbReference type="PROSITE" id="PS51755"/>
    </source>
</evidence>
<dbReference type="PANTHER" id="PTHR48111">
    <property type="entry name" value="REGULATOR OF RPOS"/>
    <property type="match status" value="1"/>
</dbReference>
<dbReference type="Proteomes" id="UP000606870">
    <property type="component" value="Unassembled WGS sequence"/>
</dbReference>
<dbReference type="PROSITE" id="PS51755">
    <property type="entry name" value="OMPR_PHOB"/>
    <property type="match status" value="1"/>
</dbReference>
<dbReference type="SMART" id="SM00448">
    <property type="entry name" value="REC"/>
    <property type="match status" value="1"/>
</dbReference>
<keyword evidence="11" id="KW-1185">Reference proteome</keyword>
<proteinExistence type="predicted"/>
<dbReference type="InterPro" id="IPR039420">
    <property type="entry name" value="WalR-like"/>
</dbReference>
<dbReference type="SUPFAM" id="SSF46894">
    <property type="entry name" value="C-terminal effector domain of the bipartite response regulators"/>
    <property type="match status" value="1"/>
</dbReference>
<dbReference type="InterPro" id="IPR001789">
    <property type="entry name" value="Sig_transdc_resp-reg_receiver"/>
</dbReference>
<evidence type="ECO:0000256" key="1">
    <source>
        <dbReference type="ARBA" id="ARBA00022553"/>
    </source>
</evidence>
<dbReference type="RefSeq" id="WP_186503169.1">
    <property type="nucleotide sequence ID" value="NZ_JACOGK010000018.1"/>
</dbReference>
<sequence length="221" mass="24935">MRLLLAEDERDMSAALVAILTHSGYDVDPVYDGEAAVEMAAHNTYDCMIFDIMMPKLDGVQALQQIRESGDVTPVIMLTAKAEVSDRITGLDAGADDYLTKPFAMAELLARIRAMTRRSTSFTPQKLQSGSVALNIEEQELRCTNSVRLSAKETKLMQLFMLNEEKEFTTEEILSRIWQEEEEDGKIVWIYVSYLREKLLAIDADISIDGEEGGTFRLVRR</sequence>
<evidence type="ECO:0000256" key="7">
    <source>
        <dbReference type="PROSITE-ProRule" id="PRU01091"/>
    </source>
</evidence>
<dbReference type="SMART" id="SM00862">
    <property type="entry name" value="Trans_reg_C"/>
    <property type="match status" value="1"/>
</dbReference>
<dbReference type="Gene3D" id="1.10.10.10">
    <property type="entry name" value="Winged helix-like DNA-binding domain superfamily/Winged helix DNA-binding domain"/>
    <property type="match status" value="1"/>
</dbReference>
<keyword evidence="4 7" id="KW-0238">DNA-binding</keyword>
<dbReference type="CDD" id="cd00383">
    <property type="entry name" value="trans_reg_C"/>
    <property type="match status" value="1"/>
</dbReference>
<organism evidence="10 11">
    <name type="scientific">Megasphaera hominis</name>
    <dbReference type="NCBI Taxonomy" id="159836"/>
    <lineage>
        <taxon>Bacteria</taxon>
        <taxon>Bacillati</taxon>
        <taxon>Bacillota</taxon>
        <taxon>Negativicutes</taxon>
        <taxon>Veillonellales</taxon>
        <taxon>Veillonellaceae</taxon>
        <taxon>Megasphaera</taxon>
    </lineage>
</organism>
<evidence type="ECO:0000313" key="11">
    <source>
        <dbReference type="Proteomes" id="UP000606870"/>
    </source>
</evidence>
<comment type="caution">
    <text evidence="10">The sequence shown here is derived from an EMBL/GenBank/DDBJ whole genome shotgun (WGS) entry which is preliminary data.</text>
</comment>
<dbReference type="PROSITE" id="PS50110">
    <property type="entry name" value="RESPONSE_REGULATORY"/>
    <property type="match status" value="1"/>
</dbReference>
<dbReference type="InterPro" id="IPR016032">
    <property type="entry name" value="Sig_transdc_resp-reg_C-effctor"/>
</dbReference>
<gene>
    <name evidence="10" type="ORF">H8J70_07105</name>
</gene>
<keyword evidence="2" id="KW-0902">Two-component regulatory system</keyword>
<evidence type="ECO:0000256" key="3">
    <source>
        <dbReference type="ARBA" id="ARBA00023015"/>
    </source>
</evidence>
<dbReference type="EMBL" id="JACOGK010000018">
    <property type="protein sequence ID" value="MBC3537015.1"/>
    <property type="molecule type" value="Genomic_DNA"/>
</dbReference>